<feature type="domain" description="Peptidase S8/S53" evidence="8">
    <location>
        <begin position="80"/>
        <end position="314"/>
    </location>
</feature>
<evidence type="ECO:0000313" key="9">
    <source>
        <dbReference type="EMBL" id="GAA3875121.1"/>
    </source>
</evidence>
<dbReference type="RefSeq" id="WP_345550594.1">
    <property type="nucleotide sequence ID" value="NZ_BAAAZA010000012.1"/>
</dbReference>
<evidence type="ECO:0000256" key="4">
    <source>
        <dbReference type="ARBA" id="ARBA00022825"/>
    </source>
</evidence>
<dbReference type="PROSITE" id="PS00137">
    <property type="entry name" value="SUBTILASE_HIS"/>
    <property type="match status" value="1"/>
</dbReference>
<feature type="active site" description="Charge relay system" evidence="5">
    <location>
        <position position="281"/>
    </location>
</feature>
<keyword evidence="4 5" id="KW-0720">Serine protease</keyword>
<feature type="active site" description="Charge relay system" evidence="5">
    <location>
        <position position="116"/>
    </location>
</feature>
<evidence type="ECO:0000256" key="5">
    <source>
        <dbReference type="PROSITE-ProRule" id="PRU01240"/>
    </source>
</evidence>
<feature type="chain" id="PRO_5046886543" description="Peptidase S8/S53 domain-containing protein" evidence="7">
    <location>
        <begin position="32"/>
        <end position="396"/>
    </location>
</feature>
<dbReference type="Gene3D" id="3.40.50.200">
    <property type="entry name" value="Peptidase S8/S53 domain"/>
    <property type="match status" value="1"/>
</dbReference>
<evidence type="ECO:0000256" key="7">
    <source>
        <dbReference type="SAM" id="SignalP"/>
    </source>
</evidence>
<proteinExistence type="inferred from homology"/>
<keyword evidence="3 5" id="KW-0378">Hydrolase</keyword>
<evidence type="ECO:0000256" key="1">
    <source>
        <dbReference type="ARBA" id="ARBA00011073"/>
    </source>
</evidence>
<evidence type="ECO:0000256" key="6">
    <source>
        <dbReference type="SAM" id="Phobius"/>
    </source>
</evidence>
<keyword evidence="7" id="KW-0732">Signal</keyword>
<dbReference type="InterPro" id="IPR036852">
    <property type="entry name" value="Peptidase_S8/S53_dom_sf"/>
</dbReference>
<keyword evidence="6" id="KW-0812">Transmembrane</keyword>
<keyword evidence="10" id="KW-1185">Reference proteome</keyword>
<dbReference type="SUPFAM" id="SSF52743">
    <property type="entry name" value="Subtilisin-like"/>
    <property type="match status" value="1"/>
</dbReference>
<dbReference type="InterPro" id="IPR022398">
    <property type="entry name" value="Peptidase_S8_His-AS"/>
</dbReference>
<keyword evidence="6" id="KW-0472">Membrane</keyword>
<evidence type="ECO:0000256" key="3">
    <source>
        <dbReference type="ARBA" id="ARBA00022801"/>
    </source>
</evidence>
<dbReference type="PANTHER" id="PTHR43806">
    <property type="entry name" value="PEPTIDASE S8"/>
    <property type="match status" value="1"/>
</dbReference>
<dbReference type="Pfam" id="PF00082">
    <property type="entry name" value="Peptidase_S8"/>
    <property type="match status" value="1"/>
</dbReference>
<dbReference type="PRINTS" id="PR00723">
    <property type="entry name" value="SUBTILISIN"/>
</dbReference>
<dbReference type="PANTHER" id="PTHR43806:SF11">
    <property type="entry name" value="CEREVISIN-RELATED"/>
    <property type="match status" value="1"/>
</dbReference>
<dbReference type="PROSITE" id="PS51892">
    <property type="entry name" value="SUBTILASE"/>
    <property type="match status" value="1"/>
</dbReference>
<organism evidence="9 10">
    <name type="scientific">Streptomyces lannensis</name>
    <dbReference type="NCBI Taxonomy" id="766498"/>
    <lineage>
        <taxon>Bacteria</taxon>
        <taxon>Bacillati</taxon>
        <taxon>Actinomycetota</taxon>
        <taxon>Actinomycetes</taxon>
        <taxon>Kitasatosporales</taxon>
        <taxon>Streptomycetaceae</taxon>
        <taxon>Streptomyces</taxon>
    </lineage>
</organism>
<feature type="active site" description="Charge relay system" evidence="5">
    <location>
        <position position="89"/>
    </location>
</feature>
<gene>
    <name evidence="9" type="ORF">GCM10022207_46200</name>
</gene>
<comment type="caution">
    <text evidence="9">The sequence shown here is derived from an EMBL/GenBank/DDBJ whole genome shotgun (WGS) entry which is preliminary data.</text>
</comment>
<evidence type="ECO:0000313" key="10">
    <source>
        <dbReference type="Proteomes" id="UP001501563"/>
    </source>
</evidence>
<keyword evidence="2 5" id="KW-0645">Protease</keyword>
<protein>
    <recommendedName>
        <fullName evidence="8">Peptidase S8/S53 domain-containing protein</fullName>
    </recommendedName>
</protein>
<sequence>MRRLPRSLRALIPLVLTTVTALGTTSPVAFAAGTTVRLPVLKSRLSDGAACAGASSAVASAVPWEQHSLGLSGVRQRGSGAGVTVAVVDTGVSQQAPTLKGRVTAVGGAGVDCVGHGSFVAGIIASAPAKGVRFAGVAQGARVLGVRGTDEHGVATAAGVAAGIRAAVDAGARIVEVSPALVQGSDALTSAVRHAADRDALIVAAAVPDAPTTAASSSAPPPQDYWPAAQQGVLSVLDVDVAGKRPDGAYTPRSADLAAPGDGVVGPGPKGTGHFIGSGASLAAAYVAGTAAIVRAAHPDLTAAQVARQLTATAYPADVPRLDPYAALTSVREPAAGAARAHPAPAVRLHSDAAGERATHRAVVLAAAGAGVVLLVVWASVVIPRGRARNWRPARR</sequence>
<dbReference type="InterPro" id="IPR050131">
    <property type="entry name" value="Peptidase_S8_subtilisin-like"/>
</dbReference>
<keyword evidence="6" id="KW-1133">Transmembrane helix</keyword>
<dbReference type="InterPro" id="IPR000209">
    <property type="entry name" value="Peptidase_S8/S53_dom"/>
</dbReference>
<dbReference type="EMBL" id="BAAAZA010000012">
    <property type="protein sequence ID" value="GAA3875121.1"/>
    <property type="molecule type" value="Genomic_DNA"/>
</dbReference>
<evidence type="ECO:0000259" key="8">
    <source>
        <dbReference type="Pfam" id="PF00082"/>
    </source>
</evidence>
<evidence type="ECO:0000256" key="2">
    <source>
        <dbReference type="ARBA" id="ARBA00022670"/>
    </source>
</evidence>
<comment type="similarity">
    <text evidence="1 5">Belongs to the peptidase S8 family.</text>
</comment>
<dbReference type="InterPro" id="IPR015500">
    <property type="entry name" value="Peptidase_S8_subtilisin-rel"/>
</dbReference>
<name>A0ABP7KEP4_9ACTN</name>
<dbReference type="Proteomes" id="UP001501563">
    <property type="component" value="Unassembled WGS sequence"/>
</dbReference>
<accession>A0ABP7KEP4</accession>
<reference evidence="10" key="1">
    <citation type="journal article" date="2019" name="Int. J. Syst. Evol. Microbiol.">
        <title>The Global Catalogue of Microorganisms (GCM) 10K type strain sequencing project: providing services to taxonomists for standard genome sequencing and annotation.</title>
        <authorList>
            <consortium name="The Broad Institute Genomics Platform"/>
            <consortium name="The Broad Institute Genome Sequencing Center for Infectious Disease"/>
            <person name="Wu L."/>
            <person name="Ma J."/>
        </authorList>
    </citation>
    <scope>NUCLEOTIDE SEQUENCE [LARGE SCALE GENOMIC DNA]</scope>
    <source>
        <strain evidence="10">JCM 16578</strain>
    </source>
</reference>
<feature type="signal peptide" evidence="7">
    <location>
        <begin position="1"/>
        <end position="31"/>
    </location>
</feature>
<feature type="transmembrane region" description="Helical" evidence="6">
    <location>
        <begin position="362"/>
        <end position="383"/>
    </location>
</feature>